<dbReference type="AlphaFoldDB" id="A0A9N9DL89"/>
<keyword evidence="3" id="KW-1185">Reference proteome</keyword>
<feature type="region of interest" description="Disordered" evidence="1">
    <location>
        <begin position="26"/>
        <end position="45"/>
    </location>
</feature>
<comment type="caution">
    <text evidence="2">The sequence shown here is derived from an EMBL/GenBank/DDBJ whole genome shotgun (WGS) entry which is preliminary data.</text>
</comment>
<feature type="compositionally biased region" description="Acidic residues" evidence="1">
    <location>
        <begin position="36"/>
        <end position="45"/>
    </location>
</feature>
<dbReference type="Proteomes" id="UP000789396">
    <property type="component" value="Unassembled WGS sequence"/>
</dbReference>
<accession>A0A9N9DL89</accession>
<protein>
    <submittedName>
        <fullName evidence="2">16079_t:CDS:1</fullName>
    </submittedName>
</protein>
<sequence>MLACLRMIKLRITEIIVLIVEDASGSDVVEGTGDSTADEEAESLN</sequence>
<feature type="non-terminal residue" evidence="2">
    <location>
        <position position="1"/>
    </location>
</feature>
<gene>
    <name evidence="2" type="ORF">RFULGI_LOCUS8011</name>
</gene>
<evidence type="ECO:0000256" key="1">
    <source>
        <dbReference type="SAM" id="MobiDB-lite"/>
    </source>
</evidence>
<organism evidence="2 3">
    <name type="scientific">Racocetra fulgida</name>
    <dbReference type="NCBI Taxonomy" id="60492"/>
    <lineage>
        <taxon>Eukaryota</taxon>
        <taxon>Fungi</taxon>
        <taxon>Fungi incertae sedis</taxon>
        <taxon>Mucoromycota</taxon>
        <taxon>Glomeromycotina</taxon>
        <taxon>Glomeromycetes</taxon>
        <taxon>Diversisporales</taxon>
        <taxon>Gigasporaceae</taxon>
        <taxon>Racocetra</taxon>
    </lineage>
</organism>
<proteinExistence type="predicted"/>
<evidence type="ECO:0000313" key="2">
    <source>
        <dbReference type="EMBL" id="CAG8639139.1"/>
    </source>
</evidence>
<dbReference type="EMBL" id="CAJVPZ010012369">
    <property type="protein sequence ID" value="CAG8639139.1"/>
    <property type="molecule type" value="Genomic_DNA"/>
</dbReference>
<evidence type="ECO:0000313" key="3">
    <source>
        <dbReference type="Proteomes" id="UP000789396"/>
    </source>
</evidence>
<name>A0A9N9DL89_9GLOM</name>
<reference evidence="2" key="1">
    <citation type="submission" date="2021-06" db="EMBL/GenBank/DDBJ databases">
        <authorList>
            <person name="Kallberg Y."/>
            <person name="Tangrot J."/>
            <person name="Rosling A."/>
        </authorList>
    </citation>
    <scope>NUCLEOTIDE SEQUENCE</scope>
    <source>
        <strain evidence="2">IN212</strain>
    </source>
</reference>